<name>A0A9P4I4P3_9PEZI</name>
<dbReference type="InterPro" id="IPR036812">
    <property type="entry name" value="NAD(P)_OxRdtase_dom_sf"/>
</dbReference>
<evidence type="ECO:0000256" key="1">
    <source>
        <dbReference type="ARBA" id="ARBA00023002"/>
    </source>
</evidence>
<dbReference type="Pfam" id="PF00248">
    <property type="entry name" value="Aldo_ket_red"/>
    <property type="match status" value="1"/>
</dbReference>
<dbReference type="AlphaFoldDB" id="A0A9P4I4P3"/>
<evidence type="ECO:0000313" key="4">
    <source>
        <dbReference type="Proteomes" id="UP000799772"/>
    </source>
</evidence>
<reference evidence="3" key="1">
    <citation type="journal article" date="2020" name="Stud. Mycol.">
        <title>101 Dothideomycetes genomes: a test case for predicting lifestyles and emergence of pathogens.</title>
        <authorList>
            <person name="Haridas S."/>
            <person name="Albert R."/>
            <person name="Binder M."/>
            <person name="Bloem J."/>
            <person name="Labutti K."/>
            <person name="Salamov A."/>
            <person name="Andreopoulos B."/>
            <person name="Baker S."/>
            <person name="Barry K."/>
            <person name="Bills G."/>
            <person name="Bluhm B."/>
            <person name="Cannon C."/>
            <person name="Castanera R."/>
            <person name="Culley D."/>
            <person name="Daum C."/>
            <person name="Ezra D."/>
            <person name="Gonzalez J."/>
            <person name="Henrissat B."/>
            <person name="Kuo A."/>
            <person name="Liang C."/>
            <person name="Lipzen A."/>
            <person name="Lutzoni F."/>
            <person name="Magnuson J."/>
            <person name="Mondo S."/>
            <person name="Nolan M."/>
            <person name="Ohm R."/>
            <person name="Pangilinan J."/>
            <person name="Park H.-J."/>
            <person name="Ramirez L."/>
            <person name="Alfaro M."/>
            <person name="Sun H."/>
            <person name="Tritt A."/>
            <person name="Yoshinaga Y."/>
            <person name="Zwiers L.-H."/>
            <person name="Turgeon B."/>
            <person name="Goodwin S."/>
            <person name="Spatafora J."/>
            <person name="Crous P."/>
            <person name="Grigoriev I."/>
        </authorList>
    </citation>
    <scope>NUCLEOTIDE SEQUENCE</scope>
    <source>
        <strain evidence="3">CBS 133067</strain>
    </source>
</reference>
<dbReference type="GO" id="GO:0005737">
    <property type="term" value="C:cytoplasm"/>
    <property type="evidence" value="ECO:0007669"/>
    <property type="project" value="TreeGrafter"/>
</dbReference>
<feature type="domain" description="NADP-dependent oxidoreductase" evidence="2">
    <location>
        <begin position="21"/>
        <end position="319"/>
    </location>
</feature>
<dbReference type="PANTHER" id="PTHR43625">
    <property type="entry name" value="AFLATOXIN B1 ALDEHYDE REDUCTASE"/>
    <property type="match status" value="1"/>
</dbReference>
<dbReference type="InterPro" id="IPR023210">
    <property type="entry name" value="NADP_OxRdtase_dom"/>
</dbReference>
<evidence type="ECO:0000313" key="3">
    <source>
        <dbReference type="EMBL" id="KAF2093423.1"/>
    </source>
</evidence>
<dbReference type="PANTHER" id="PTHR43625:SF40">
    <property type="entry name" value="ALDO-KETO REDUCTASE YAKC [NADP(+)]"/>
    <property type="match status" value="1"/>
</dbReference>
<dbReference type="Gene3D" id="3.20.20.100">
    <property type="entry name" value="NADP-dependent oxidoreductase domain"/>
    <property type="match status" value="1"/>
</dbReference>
<organism evidence="3 4">
    <name type="scientific">Rhizodiscina lignyota</name>
    <dbReference type="NCBI Taxonomy" id="1504668"/>
    <lineage>
        <taxon>Eukaryota</taxon>
        <taxon>Fungi</taxon>
        <taxon>Dikarya</taxon>
        <taxon>Ascomycota</taxon>
        <taxon>Pezizomycotina</taxon>
        <taxon>Dothideomycetes</taxon>
        <taxon>Pleosporomycetidae</taxon>
        <taxon>Aulographales</taxon>
        <taxon>Rhizodiscinaceae</taxon>
        <taxon>Rhizodiscina</taxon>
    </lineage>
</organism>
<gene>
    <name evidence="3" type="ORF">NA57DRAFT_48256</name>
</gene>
<dbReference type="InterPro" id="IPR050791">
    <property type="entry name" value="Aldo-Keto_reductase"/>
</dbReference>
<dbReference type="SUPFAM" id="SSF51430">
    <property type="entry name" value="NAD(P)-linked oxidoreductase"/>
    <property type="match status" value="1"/>
</dbReference>
<dbReference type="EMBL" id="ML978138">
    <property type="protein sequence ID" value="KAF2093423.1"/>
    <property type="molecule type" value="Genomic_DNA"/>
</dbReference>
<protein>
    <submittedName>
        <fullName evidence="3">Aldo/keto reductase</fullName>
    </submittedName>
</protein>
<evidence type="ECO:0000259" key="2">
    <source>
        <dbReference type="Pfam" id="PF00248"/>
    </source>
</evidence>
<dbReference type="OrthoDB" id="37537at2759"/>
<dbReference type="GO" id="GO:0016491">
    <property type="term" value="F:oxidoreductase activity"/>
    <property type="evidence" value="ECO:0007669"/>
    <property type="project" value="UniProtKB-KW"/>
</dbReference>
<sequence>MSPKSVPLRKLGKNGPSVPALGLGTMVMAGVYGTAPTEEEQFQLLDRAAELGETFWDTANIYGDSEEMLGKWFKRTGKRDEIFLATKFGLVMEGVQFRGIDSTAEYCKQECEKSLKKLGIDSIDLYYAHRLNPETPIEETMRALAELKAEGKINHIGLCEVSSNTLRRAYKIAPVAAVQTEYSAFVREIETDSGTNVLQTCRELDVAVVCYSPLGRGLLTGAYMDRESVTGSDDRRATHFPWFSEENMDANAKLVNQFKAFANKKGCTSSQLAIAWLLKQGDDTIPIPGTKRIKYLEENCGALNIHLTDGEEEEIRKFVESAEVAGYRSQPVGKVFAYVETKEEA</sequence>
<proteinExistence type="predicted"/>
<comment type="caution">
    <text evidence="3">The sequence shown here is derived from an EMBL/GenBank/DDBJ whole genome shotgun (WGS) entry which is preliminary data.</text>
</comment>
<keyword evidence="1" id="KW-0560">Oxidoreductase</keyword>
<dbReference type="Proteomes" id="UP000799772">
    <property type="component" value="Unassembled WGS sequence"/>
</dbReference>
<accession>A0A9P4I4P3</accession>
<keyword evidence="4" id="KW-1185">Reference proteome</keyword>